<keyword evidence="4" id="KW-0325">Glycoprotein</keyword>
<accession>F1CJ25</accession>
<dbReference type="InterPro" id="IPR001548">
    <property type="entry name" value="Peptidase_M2"/>
</dbReference>
<reference evidence="5" key="1">
    <citation type="journal article" date="2011" name="Toxicon">
        <title>The tale of a resting gland: transcriptome of a replete venom gland from the scorpion Hottentotta judaicus.</title>
        <authorList>
            <person name="Morgenstern D."/>
            <person name="Rohde B.H."/>
            <person name="King G.F."/>
            <person name="Tal T."/>
            <person name="Sher D."/>
            <person name="Zlotkin E."/>
        </authorList>
    </citation>
    <scope>NUCLEOTIDE SEQUENCE</scope>
    <source>
        <tissue evidence="5">Telson</tissue>
    </source>
</reference>
<dbReference type="EMBL" id="HQ288134">
    <property type="protein sequence ID" value="ADY39556.1"/>
    <property type="molecule type" value="mRNA"/>
</dbReference>
<keyword evidence="3" id="KW-1015">Disulfide bond</keyword>
<feature type="non-terminal residue" evidence="5">
    <location>
        <position position="1"/>
    </location>
</feature>
<dbReference type="GO" id="GO:0006508">
    <property type="term" value="P:proteolysis"/>
    <property type="evidence" value="ECO:0007669"/>
    <property type="project" value="InterPro"/>
</dbReference>
<sequence>TSQEKTNNFNDTEVITKNNFRNENLQRKEIWNDEDNEVQNIDSEFEIEKRKIFNIHMLDAKNGKKEKQSISENIDDESIFDNQTIDANENTSLLKENISENVSINSESSDEEKAIKFLINQEMESFNCRDKSNHDVITENYTDNFLKVLSGTTLAGINSENLIKLGKAKLTMHDLYWKSKIVPHYLRGLKKKYWRKHYPLMGYMDLRREFSTSRNFNELQYYWIKWRRITRKPMRESFKTYVEINTNSEKYKNES</sequence>
<feature type="non-terminal residue" evidence="5">
    <location>
        <position position="255"/>
    </location>
</feature>
<keyword evidence="2" id="KW-0732">Signal</keyword>
<name>F1CJ25_HOTJU</name>
<protein>
    <submittedName>
        <fullName evidence="5">Putative angiotensin converting enzyme</fullName>
    </submittedName>
</protein>
<proteinExistence type="evidence at transcript level"/>
<dbReference type="GO" id="GO:0008241">
    <property type="term" value="F:peptidyl-dipeptidase activity"/>
    <property type="evidence" value="ECO:0007669"/>
    <property type="project" value="InterPro"/>
</dbReference>
<dbReference type="SUPFAM" id="SSF55486">
    <property type="entry name" value="Metalloproteases ('zincins'), catalytic domain"/>
    <property type="match status" value="1"/>
</dbReference>
<evidence type="ECO:0000256" key="4">
    <source>
        <dbReference type="ARBA" id="ARBA00023180"/>
    </source>
</evidence>
<evidence type="ECO:0000256" key="2">
    <source>
        <dbReference type="ARBA" id="ARBA00022729"/>
    </source>
</evidence>
<dbReference type="Pfam" id="PF01401">
    <property type="entry name" value="Peptidase_M2"/>
    <property type="match status" value="1"/>
</dbReference>
<comment type="similarity">
    <text evidence="1">Belongs to the peptidase M2 family.</text>
</comment>
<organism evidence="5">
    <name type="scientific">Hottentotta judaicus</name>
    <name type="common">Black scorpion</name>
    <name type="synonym">Buthotus judaicus</name>
    <dbReference type="NCBI Taxonomy" id="6863"/>
    <lineage>
        <taxon>Eukaryota</taxon>
        <taxon>Metazoa</taxon>
        <taxon>Ecdysozoa</taxon>
        <taxon>Arthropoda</taxon>
        <taxon>Chelicerata</taxon>
        <taxon>Arachnida</taxon>
        <taxon>Scorpiones</taxon>
        <taxon>Buthida</taxon>
        <taxon>Buthoidea</taxon>
        <taxon>Buthidae</taxon>
        <taxon>Hottentotta</taxon>
    </lineage>
</organism>
<dbReference type="AlphaFoldDB" id="F1CJ25"/>
<dbReference type="GO" id="GO:0016020">
    <property type="term" value="C:membrane"/>
    <property type="evidence" value="ECO:0007669"/>
    <property type="project" value="InterPro"/>
</dbReference>
<dbReference type="GO" id="GO:0008237">
    <property type="term" value="F:metallopeptidase activity"/>
    <property type="evidence" value="ECO:0007669"/>
    <property type="project" value="InterPro"/>
</dbReference>
<evidence type="ECO:0000256" key="3">
    <source>
        <dbReference type="ARBA" id="ARBA00023157"/>
    </source>
</evidence>
<evidence type="ECO:0000256" key="1">
    <source>
        <dbReference type="ARBA" id="ARBA00008139"/>
    </source>
</evidence>
<evidence type="ECO:0000313" key="5">
    <source>
        <dbReference type="EMBL" id="ADY39556.1"/>
    </source>
</evidence>